<evidence type="ECO:0000313" key="1">
    <source>
        <dbReference type="EMBL" id="QJD50925.1"/>
    </source>
</evidence>
<dbReference type="EMBL" id="MT310865">
    <property type="protein sequence ID" value="QJD50925.1"/>
    <property type="molecule type" value="Genomic_DNA"/>
</dbReference>
<evidence type="ECO:0000313" key="2">
    <source>
        <dbReference type="Proteomes" id="UP000502409"/>
    </source>
</evidence>
<name>A0A6M3SY60_9CAUD</name>
<sequence length="86" mass="10158">MGWGSGTSYFDYPLDLMLEYVPEDKRKEVIEKLYRSIRDGDWDTVDESAYFNLLVKYDIDGYGELKNDPDYLAELSEDEKKELQDD</sequence>
<dbReference type="RefSeq" id="YP_010107576.1">
    <property type="nucleotide sequence ID" value="NC_055842.1"/>
</dbReference>
<accession>A0A6M3SY60</accession>
<dbReference type="KEGG" id="vg:65125718"/>
<proteinExistence type="predicted"/>
<reference evidence="1 2" key="1">
    <citation type="submission" date="2020-04" db="EMBL/GenBank/DDBJ databases">
        <authorList>
            <person name="Angtuaco S.E."/>
            <person name="Chung R.C."/>
            <person name="Hung A.H."/>
            <person name="Eghdamian A."/>
            <person name="Zhu L."/>
            <person name="Shaffer C.D."/>
            <person name="Weston-Hafer K.A."/>
            <person name="Garlena R.A."/>
            <person name="Russell D.A."/>
            <person name="Pope W.H."/>
            <person name="Jacobs-Sera D."/>
            <person name="Hatfull G.F."/>
        </authorList>
    </citation>
    <scope>NUCLEOTIDE SEQUENCE [LARGE SCALE GENOMIC DNA]</scope>
</reference>
<dbReference type="Proteomes" id="UP000502409">
    <property type="component" value="Genome"/>
</dbReference>
<gene>
    <name evidence="1" type="primary">216</name>
    <name evidence="1" type="ORF">SEA_BMOC_216</name>
</gene>
<protein>
    <submittedName>
        <fullName evidence="1">Uncharacterized protein</fullName>
    </submittedName>
</protein>
<keyword evidence="2" id="KW-1185">Reference proteome</keyword>
<organism evidence="1 2">
    <name type="scientific">Streptomyces phage Bmoc</name>
    <dbReference type="NCBI Taxonomy" id="2725629"/>
    <lineage>
        <taxon>Viruses</taxon>
        <taxon>Duplodnaviria</taxon>
        <taxon>Heunggongvirae</taxon>
        <taxon>Uroviricota</taxon>
        <taxon>Caudoviricetes</taxon>
        <taxon>Stanwilliamsviridae</taxon>
        <taxon>Boydwoodruffvirinae</taxon>
        <taxon>Samistivirus</taxon>
        <taxon>Samistivirus bmoc</taxon>
    </lineage>
</organism>
<dbReference type="GeneID" id="65125718"/>